<proteinExistence type="predicted"/>
<evidence type="ECO:0000313" key="1">
    <source>
        <dbReference type="EMBL" id="EKF25415.1"/>
    </source>
</evidence>
<dbReference type="PATRIC" id="fig|1122247.3.peg.504"/>
<keyword evidence="2" id="KW-1185">Reference proteome</keyword>
<dbReference type="RefSeq" id="WP_005624255.1">
    <property type="nucleotide sequence ID" value="NZ_AMRA01000015.1"/>
</dbReference>
<dbReference type="Proteomes" id="UP000006265">
    <property type="component" value="Unassembled WGS sequence"/>
</dbReference>
<dbReference type="OrthoDB" id="2495637at2"/>
<dbReference type="EMBL" id="AMRA01000015">
    <property type="protein sequence ID" value="EKF25415.1"/>
    <property type="molecule type" value="Genomic_DNA"/>
</dbReference>
<comment type="caution">
    <text evidence="1">The sequence shown here is derived from an EMBL/GenBank/DDBJ whole genome shotgun (WGS) entry which is preliminary data.</text>
</comment>
<dbReference type="AlphaFoldDB" id="K5BCQ5"/>
<reference evidence="1 2" key="1">
    <citation type="journal article" date="2012" name="J. Bacteriol.">
        <title>Genome sequence of Mycobacterium hassiacum DSM 44199, a rare source of heat-stable mycobacterial proteins.</title>
        <authorList>
            <person name="Tiago I."/>
            <person name="Maranha A."/>
            <person name="Mendes V."/>
            <person name="Alarico S."/>
            <person name="Moynihan P.J."/>
            <person name="Clarke A.J."/>
            <person name="Macedo-Ribeiro S."/>
            <person name="Pereira P.J."/>
            <person name="Empadinhas N."/>
        </authorList>
    </citation>
    <scope>NUCLEOTIDE SEQUENCE [LARGE SCALE GENOMIC DNA]</scope>
    <source>
        <strain evidence="2">DSM 44199 / CIP 105218 / JCM 12690 / 3849</strain>
    </source>
</reference>
<dbReference type="STRING" id="1122247.GCA_000379865_01971"/>
<protein>
    <submittedName>
        <fullName evidence="1">Uncharacterized protein</fullName>
    </submittedName>
</protein>
<gene>
    <name evidence="1" type="ORF">C731_0528</name>
</gene>
<organism evidence="1 2">
    <name type="scientific">Mycolicibacterium hassiacum (strain DSM 44199 / CIP 105218 / JCM 12690 / 3849)</name>
    <name type="common">Mycobacterium hassiacum</name>
    <dbReference type="NCBI Taxonomy" id="1122247"/>
    <lineage>
        <taxon>Bacteria</taxon>
        <taxon>Bacillati</taxon>
        <taxon>Actinomycetota</taxon>
        <taxon>Actinomycetes</taxon>
        <taxon>Mycobacteriales</taxon>
        <taxon>Mycobacteriaceae</taxon>
        <taxon>Mycolicibacterium</taxon>
    </lineage>
</organism>
<sequence>MDKLWRRGEYIELGNGEFVNADQVKKVGVSLWGGADRVLIWSGEHPDVFHFDRVHGGPEARSALLALLAELGRHEPFTGKLRVITFVDGSVQSRFP</sequence>
<name>K5BCQ5_MYCHD</name>
<evidence type="ECO:0000313" key="2">
    <source>
        <dbReference type="Proteomes" id="UP000006265"/>
    </source>
</evidence>
<accession>K5BCQ5</accession>